<dbReference type="EMBL" id="JALJOS010000007">
    <property type="protein sequence ID" value="KAK9836881.1"/>
    <property type="molecule type" value="Genomic_DNA"/>
</dbReference>
<evidence type="ECO:0000259" key="14">
    <source>
        <dbReference type="PROSITE" id="PS00028"/>
    </source>
</evidence>
<comment type="function">
    <text evidence="12">Cleaves the distal alpha 1,2-linked glucose residue from the Glc(3)Man(9)GlcNAc(2) oligosaccharide precursor.</text>
</comment>
<evidence type="ECO:0000256" key="2">
    <source>
        <dbReference type="ARBA" id="ARBA00010833"/>
    </source>
</evidence>
<evidence type="ECO:0000256" key="8">
    <source>
        <dbReference type="ARBA" id="ARBA00023136"/>
    </source>
</evidence>
<comment type="catalytic activity">
    <reaction evidence="12">
        <text>N(4)-(alpha-D-Glc-(1-&gt;2)-alpha-D-Glc-(1-&gt;3)-alpha-D-Glc-(1-&gt;3)-alpha-D-Man-(1-&gt;2)-alpha-D-Man-(1-&gt;2)-alpha-D-Man-(1-&gt;3)-[alpha-D-Man-(1-&gt;2)-alpha-D-Man-(1-&gt;3)-[alpha-D-Man-(1-&gt;2)-alpha-D-Man-(1-&gt;6)]-alpha-D-Man-(1-&gt;6)]-beta-D-Man-(1-&gt;4)-beta-D-GlcNAc-(1-&gt;4)-beta-D-GlcNAc)-L-asparaginyl-[protein] + H2O = N(4)-(alpha-D-Glc-(1-&gt;3)-alpha-D-Glc-(1-&gt;3)-alpha-D-Man-(1-&gt;2)-alpha-D-Man-(1-&gt;2)-alpha-D-Man-(1-&gt;3)-[alpha-D-Man-(1-&gt;2)-alpha-D-Man-(1-&gt;3)-[alpha-D-Man-(1-&gt;2)-alpha-D-Man-(1-&gt;6)]-alpha-D-Man-(1-&gt;6)]-beta-D-Man-(1-&gt;4)-beta-D-GlcNAc-(1-&gt;4)-beta-D-GlcNAc)-L-asparaginyl-[protein] + beta-D-glucose</text>
        <dbReference type="Rhea" id="RHEA:55988"/>
        <dbReference type="Rhea" id="RHEA-COMP:12806"/>
        <dbReference type="Rhea" id="RHEA-COMP:14355"/>
        <dbReference type="ChEBI" id="CHEBI:15377"/>
        <dbReference type="ChEBI" id="CHEBI:15903"/>
        <dbReference type="ChEBI" id="CHEBI:59082"/>
        <dbReference type="ChEBI" id="CHEBI:132537"/>
        <dbReference type="EC" id="3.2.1.106"/>
    </reaction>
</comment>
<comment type="similarity">
    <text evidence="2 12">Belongs to the glycosyl hydrolase 63 family.</text>
</comment>
<evidence type="ECO:0000256" key="7">
    <source>
        <dbReference type="ARBA" id="ARBA00022989"/>
    </source>
</evidence>
<organism evidence="15 16">
    <name type="scientific">Apatococcus lobatus</name>
    <dbReference type="NCBI Taxonomy" id="904363"/>
    <lineage>
        <taxon>Eukaryota</taxon>
        <taxon>Viridiplantae</taxon>
        <taxon>Chlorophyta</taxon>
        <taxon>core chlorophytes</taxon>
        <taxon>Trebouxiophyceae</taxon>
        <taxon>Chlorellales</taxon>
        <taxon>Chlorellaceae</taxon>
        <taxon>Apatococcus</taxon>
    </lineage>
</organism>
<dbReference type="InterPro" id="IPR013087">
    <property type="entry name" value="Znf_C2H2_type"/>
</dbReference>
<sequence length="1001" mass="109013">MTTTRQAALVAVFTVVIAAVARLSLLVSVSEPETTPLDGPLLQSLPQFQGTHSEQLLWGSYRSGLYMGLRMRVPKSLLAGLAWFDPNQPGGQVQLRHEAQSSDGLSRFGWEAHDGRTFGRQELVDGAVHLSTHLMKQEVSGCSTGGDWAVRITARPAKQPGGRGGTNHNAHRRVSLIFYIMDEGGSPLQLEGAGSAPVPTGSTLVSGKHPVTGSWTLSMLQQPAAGSSKPARVHHLGARTLATHKVTELLKLHLKLPAGRPAGRAWPRLPNAAEAQSNLMAFQITLTVPGQVDFTFLAGQDGAPPPPPSRAQQPNLGLSGWMPSWLLPSAQGPAQGSTPPAISQRGPPCQASRTSRLENLQGDKLTGLLKDSEADFDRRVTASFGNLEASDLPAGTAKAAKMALSNMLGGLGYFYGSSKIKLPGGAGAAEPRIVESWPSALYTAVPGRSFFPRGFLWDEGFHQLLVRKWDPAISRDVLAHWLDLVNSQGWIAREQILGEEARARVPAEFMADADFLRAAWPRLSAWLRWFERTQQGPVPGSYRWRGRDGSTTRELNPKTLASGLDDFPRASHPSEDERHLDLRCWMALAYQSLATIGSSLKLPAEEVQPFAEKAATLSDPAELVRLHWDPASRRFLDWGNHTQGVSLQWMLQRLPDGRPYGLELQRVVDQHKPPQLQYVPHFGFVSLFPLLMRLLPADSPQLEALLQQLPKTKLLWSPYGLRSLSKDSSLYNQHNTKLDAPYWRGAVWFNINYLTLAALQHYSQVEGPARAQAELLHQKLRRTLLANIVHVYKTTGSPWENYDDQDGHGKGTHPFTGWTALFVMAASGELLNWGKVSKPAGSSGGNNRDQRRRKEQNQRAARNDQLDPYERSQKATGGVHLGPGSAAFAAVADVAALEGPAILRCLPCQATFSTEAQLQQHNEGPTHRKALARIQAAQEKKRRMGQNSGAAEAALAAAAWAGAAGGEPARVARQQQEESVSQILEPLLPGHLVFSSPAAAA</sequence>
<dbReference type="PANTHER" id="PTHR10412:SF11">
    <property type="entry name" value="MANNOSYL-OLIGOSACCHARIDE GLUCOSIDASE"/>
    <property type="match status" value="1"/>
</dbReference>
<keyword evidence="7" id="KW-1133">Transmembrane helix</keyword>
<evidence type="ECO:0000256" key="11">
    <source>
        <dbReference type="ARBA" id="ARBA00038888"/>
    </source>
</evidence>
<feature type="compositionally biased region" description="Polar residues" evidence="13">
    <location>
        <begin position="332"/>
        <end position="341"/>
    </location>
</feature>
<keyword evidence="5 12" id="KW-0256">Endoplasmic reticulum</keyword>
<dbReference type="SUPFAM" id="SSF57667">
    <property type="entry name" value="beta-beta-alpha zinc fingers"/>
    <property type="match status" value="1"/>
</dbReference>
<keyword evidence="3" id="KW-0812">Transmembrane</keyword>
<dbReference type="AlphaFoldDB" id="A0AAW1RSX9"/>
<dbReference type="InterPro" id="IPR031631">
    <property type="entry name" value="Glyco_hydro_63N"/>
</dbReference>
<dbReference type="GO" id="GO:0009311">
    <property type="term" value="P:oligosaccharide metabolic process"/>
    <property type="evidence" value="ECO:0007669"/>
    <property type="project" value="UniProtKB-UniRule"/>
</dbReference>
<evidence type="ECO:0000256" key="13">
    <source>
        <dbReference type="SAM" id="MobiDB-lite"/>
    </source>
</evidence>
<keyword evidence="4 12" id="KW-0378">Hydrolase</keyword>
<evidence type="ECO:0000256" key="10">
    <source>
        <dbReference type="ARBA" id="ARBA00023295"/>
    </source>
</evidence>
<dbReference type="InterPro" id="IPR038518">
    <property type="entry name" value="Glyco_hydro_63N_sf"/>
</dbReference>
<dbReference type="PROSITE" id="PS00028">
    <property type="entry name" value="ZINC_FINGER_C2H2_1"/>
    <property type="match status" value="1"/>
</dbReference>
<protein>
    <recommendedName>
        <fullName evidence="11 12">Mannosyl-oligosaccharide glucosidase</fullName>
        <ecNumber evidence="11 12">3.2.1.106</ecNumber>
    </recommendedName>
</protein>
<dbReference type="PANTHER" id="PTHR10412">
    <property type="entry name" value="MANNOSYL-OLIGOSACCHARIDE GLUCOSIDASE"/>
    <property type="match status" value="1"/>
</dbReference>
<evidence type="ECO:0000256" key="12">
    <source>
        <dbReference type="RuleBase" id="RU368089"/>
    </source>
</evidence>
<dbReference type="InterPro" id="IPR031335">
    <property type="entry name" value="Glyco_hydro_63_C"/>
</dbReference>
<dbReference type="Proteomes" id="UP001438707">
    <property type="component" value="Unassembled WGS sequence"/>
</dbReference>
<feature type="compositionally biased region" description="Basic and acidic residues" evidence="13">
    <location>
        <begin position="855"/>
        <end position="873"/>
    </location>
</feature>
<feature type="region of interest" description="Disordered" evidence="13">
    <location>
        <begin position="835"/>
        <end position="879"/>
    </location>
</feature>
<dbReference type="EC" id="3.2.1.106" evidence="11 12"/>
<keyword evidence="6" id="KW-0735">Signal-anchor</keyword>
<feature type="region of interest" description="Disordered" evidence="13">
    <location>
        <begin position="540"/>
        <end position="572"/>
    </location>
</feature>
<dbReference type="Gene3D" id="1.50.10.10">
    <property type="match status" value="1"/>
</dbReference>
<keyword evidence="8" id="KW-0472">Membrane</keyword>
<evidence type="ECO:0000256" key="5">
    <source>
        <dbReference type="ARBA" id="ARBA00022824"/>
    </source>
</evidence>
<dbReference type="SUPFAM" id="SSF48208">
    <property type="entry name" value="Six-hairpin glycosidases"/>
    <property type="match status" value="1"/>
</dbReference>
<gene>
    <name evidence="15" type="ORF">WJX74_010329</name>
</gene>
<dbReference type="Gene3D" id="2.70.98.110">
    <property type="entry name" value="Glycosyl hydrolase family 63, N-terminal domain"/>
    <property type="match status" value="1"/>
</dbReference>
<dbReference type="GO" id="GO:0004573">
    <property type="term" value="F:Glc3Man9GlcNAc2 oligosaccharide glucosidase activity"/>
    <property type="evidence" value="ECO:0007669"/>
    <property type="project" value="UniProtKB-UniRule"/>
</dbReference>
<keyword evidence="10 12" id="KW-0326">Glycosidase</keyword>
<evidence type="ECO:0000256" key="6">
    <source>
        <dbReference type="ARBA" id="ARBA00022968"/>
    </source>
</evidence>
<dbReference type="Pfam" id="PF03200">
    <property type="entry name" value="Glyco_hydro_63"/>
    <property type="match status" value="2"/>
</dbReference>
<dbReference type="InterPro" id="IPR008928">
    <property type="entry name" value="6-hairpin_glycosidase_sf"/>
</dbReference>
<evidence type="ECO:0000256" key="1">
    <source>
        <dbReference type="ARBA" id="ARBA00004648"/>
    </source>
</evidence>
<dbReference type="InterPro" id="IPR004888">
    <property type="entry name" value="Glycoside_hydrolase_63"/>
</dbReference>
<evidence type="ECO:0000256" key="3">
    <source>
        <dbReference type="ARBA" id="ARBA00022692"/>
    </source>
</evidence>
<dbReference type="GO" id="GO:0006487">
    <property type="term" value="P:protein N-linked glycosylation"/>
    <property type="evidence" value="ECO:0007669"/>
    <property type="project" value="UniProtKB-UniRule"/>
</dbReference>
<keyword evidence="9" id="KW-0325">Glycoprotein</keyword>
<name>A0AAW1RSX9_9CHLO</name>
<proteinExistence type="inferred from homology"/>
<dbReference type="GO" id="GO:0005789">
    <property type="term" value="C:endoplasmic reticulum membrane"/>
    <property type="evidence" value="ECO:0007669"/>
    <property type="project" value="UniProtKB-SubCell"/>
</dbReference>
<feature type="domain" description="C2H2-type" evidence="14">
    <location>
        <begin position="905"/>
        <end position="927"/>
    </location>
</feature>
<evidence type="ECO:0000256" key="4">
    <source>
        <dbReference type="ARBA" id="ARBA00022801"/>
    </source>
</evidence>
<dbReference type="Pfam" id="PF16923">
    <property type="entry name" value="Glyco_hydro_63N"/>
    <property type="match status" value="1"/>
</dbReference>
<evidence type="ECO:0000256" key="9">
    <source>
        <dbReference type="ARBA" id="ARBA00023180"/>
    </source>
</evidence>
<accession>A0AAW1RSX9</accession>
<evidence type="ECO:0000313" key="16">
    <source>
        <dbReference type="Proteomes" id="UP001438707"/>
    </source>
</evidence>
<comment type="subcellular location">
    <subcellularLocation>
        <location evidence="1 12">Endoplasmic reticulum membrane</location>
        <topology evidence="1 12">Single-pass type II membrane protein</topology>
    </subcellularLocation>
</comment>
<evidence type="ECO:0000313" key="15">
    <source>
        <dbReference type="EMBL" id="KAK9836881.1"/>
    </source>
</evidence>
<feature type="region of interest" description="Disordered" evidence="13">
    <location>
        <begin position="329"/>
        <end position="353"/>
    </location>
</feature>
<dbReference type="InterPro" id="IPR012341">
    <property type="entry name" value="6hp_glycosidase-like_sf"/>
</dbReference>
<dbReference type="Gene3D" id="3.30.160.60">
    <property type="entry name" value="Classic Zinc Finger"/>
    <property type="match status" value="1"/>
</dbReference>
<reference evidence="15 16" key="1">
    <citation type="journal article" date="2024" name="Nat. Commun.">
        <title>Phylogenomics reveals the evolutionary origins of lichenization in chlorophyte algae.</title>
        <authorList>
            <person name="Puginier C."/>
            <person name="Libourel C."/>
            <person name="Otte J."/>
            <person name="Skaloud P."/>
            <person name="Haon M."/>
            <person name="Grisel S."/>
            <person name="Petersen M."/>
            <person name="Berrin J.G."/>
            <person name="Delaux P.M."/>
            <person name="Dal Grande F."/>
            <person name="Keller J."/>
        </authorList>
    </citation>
    <scope>NUCLEOTIDE SEQUENCE [LARGE SCALE GENOMIC DNA]</scope>
    <source>
        <strain evidence="15 16">SAG 2145</strain>
    </source>
</reference>
<keyword evidence="16" id="KW-1185">Reference proteome</keyword>
<comment type="caution">
    <text evidence="15">The sequence shown here is derived from an EMBL/GenBank/DDBJ whole genome shotgun (WGS) entry which is preliminary data.</text>
</comment>
<dbReference type="InterPro" id="IPR036236">
    <property type="entry name" value="Znf_C2H2_sf"/>
</dbReference>